<keyword evidence="4 5" id="KW-0406">Ion transport</keyword>
<name>A0A5K3FW53_MESCO</name>
<accession>A0A5K3FW53</accession>
<organism evidence="8">
    <name type="scientific">Mesocestoides corti</name>
    <name type="common">Flatworm</name>
    <dbReference type="NCBI Taxonomy" id="53468"/>
    <lineage>
        <taxon>Eukaryota</taxon>
        <taxon>Metazoa</taxon>
        <taxon>Spiralia</taxon>
        <taxon>Lophotrochozoa</taxon>
        <taxon>Platyhelminthes</taxon>
        <taxon>Cestoda</taxon>
        <taxon>Eucestoda</taxon>
        <taxon>Cyclophyllidea</taxon>
        <taxon>Mesocestoididae</taxon>
        <taxon>Mesocestoides</taxon>
    </lineage>
</organism>
<evidence type="ECO:0000256" key="4">
    <source>
        <dbReference type="ARBA" id="ARBA00023065"/>
    </source>
</evidence>
<comment type="function">
    <text evidence="5">Subunit of the V1 complex of vacuolar(H+)-ATPase (V-ATPase), a multisubunit enzyme composed of a peripheral complex (V1) that hydrolyzes ATP and a membrane integral complex (V0) that translocates protons. V-ATPase is responsible for acidifying and maintaining the pH of intracellular compartments and in some cell types, is targeted to the plasma membrane, where it is responsible for acidifying the extracellular environment.</text>
</comment>
<dbReference type="GO" id="GO:0097401">
    <property type="term" value="P:synaptic vesicle lumen acidification"/>
    <property type="evidence" value="ECO:0007669"/>
    <property type="project" value="TreeGrafter"/>
</dbReference>
<comment type="similarity">
    <text evidence="1 5">Belongs to the V-ATPase G subunit family.</text>
</comment>
<evidence type="ECO:0000313" key="8">
    <source>
        <dbReference type="WBParaSite" id="MCU_011130-RA"/>
    </source>
</evidence>
<evidence type="ECO:0000256" key="2">
    <source>
        <dbReference type="ARBA" id="ARBA00022448"/>
    </source>
</evidence>
<dbReference type="PANTHER" id="PTHR12713:SF11">
    <property type="entry name" value="V-TYPE PROTON ATPASE SUBUNIT G"/>
    <property type="match status" value="1"/>
</dbReference>
<dbReference type="Pfam" id="PF03179">
    <property type="entry name" value="V-ATPase_G"/>
    <property type="match status" value="1"/>
</dbReference>
<evidence type="ECO:0000256" key="3">
    <source>
        <dbReference type="ARBA" id="ARBA00022781"/>
    </source>
</evidence>
<evidence type="ECO:0000256" key="5">
    <source>
        <dbReference type="RuleBase" id="RU364019"/>
    </source>
</evidence>
<dbReference type="GO" id="GO:0098793">
    <property type="term" value="C:presynapse"/>
    <property type="evidence" value="ECO:0007669"/>
    <property type="project" value="GOC"/>
</dbReference>
<proteinExistence type="inferred from homology"/>
<keyword evidence="6" id="KW-0175">Coiled coil</keyword>
<dbReference type="Gene3D" id="1.20.5.2950">
    <property type="match status" value="1"/>
</dbReference>
<dbReference type="WBParaSite" id="MCU_011130-RA">
    <property type="protein sequence ID" value="MCU_011130-RA"/>
    <property type="gene ID" value="MCU_011130"/>
</dbReference>
<dbReference type="GO" id="GO:0016887">
    <property type="term" value="F:ATP hydrolysis activity"/>
    <property type="evidence" value="ECO:0007669"/>
    <property type="project" value="TreeGrafter"/>
</dbReference>
<sequence>RGWLRPGGPTCLRPNPTPHHTTPTILYHKQLLMASRNDGIQLLLQAEKKAAEKVSDAKRRKLKRLKEAKQEAITEIEIEKNEREKQYKIREEEVFGRRSNTEAQIAAVTQKTLDIQAQSVQKHRDAAIQMLLDNVLTVNPQIHVNYRPKQKA</sequence>
<feature type="coiled-coil region" evidence="6">
    <location>
        <begin position="48"/>
        <end position="86"/>
    </location>
</feature>
<evidence type="ECO:0000256" key="6">
    <source>
        <dbReference type="SAM" id="Coils"/>
    </source>
</evidence>
<feature type="region of interest" description="Disordered" evidence="7">
    <location>
        <begin position="1"/>
        <end position="20"/>
    </location>
</feature>
<keyword evidence="2 5" id="KW-0813">Transport</keyword>
<evidence type="ECO:0000256" key="1">
    <source>
        <dbReference type="ARBA" id="ARBA00010066"/>
    </source>
</evidence>
<reference evidence="8" key="1">
    <citation type="submission" date="2019-11" db="UniProtKB">
        <authorList>
            <consortium name="WormBaseParasite"/>
        </authorList>
    </citation>
    <scope>IDENTIFICATION</scope>
</reference>
<protein>
    <recommendedName>
        <fullName evidence="5">V-type proton ATPase subunit G</fullName>
    </recommendedName>
</protein>
<dbReference type="GO" id="GO:0000221">
    <property type="term" value="C:vacuolar proton-transporting V-type ATPase, V1 domain"/>
    <property type="evidence" value="ECO:0007669"/>
    <property type="project" value="TreeGrafter"/>
</dbReference>
<comment type="subunit">
    <text evidence="5">V-ATPase is a heteromultimeric enzyme made up of two complexes: the ATP-hydrolytic V1 complex and the proton translocation V0 complex.</text>
</comment>
<dbReference type="NCBIfam" id="TIGR01147">
    <property type="entry name" value="V_ATP_synt_G"/>
    <property type="match status" value="1"/>
</dbReference>
<keyword evidence="3 5" id="KW-0375">Hydrogen ion transport</keyword>
<dbReference type="InterPro" id="IPR005124">
    <property type="entry name" value="V-ATPase_G"/>
</dbReference>
<evidence type="ECO:0000256" key="7">
    <source>
        <dbReference type="SAM" id="MobiDB-lite"/>
    </source>
</evidence>
<dbReference type="FunFam" id="1.20.5.2950:FF:000001">
    <property type="entry name" value="V-type proton ATPase subunit G"/>
    <property type="match status" value="1"/>
</dbReference>
<dbReference type="GO" id="GO:0046961">
    <property type="term" value="F:proton-transporting ATPase activity, rotational mechanism"/>
    <property type="evidence" value="ECO:0007669"/>
    <property type="project" value="InterPro"/>
</dbReference>
<dbReference type="AlphaFoldDB" id="A0A5K3FW53"/>
<dbReference type="PANTHER" id="PTHR12713">
    <property type="entry name" value="VACUOLAR ATP SYNTHASE SUBUNIT G"/>
    <property type="match status" value="1"/>
</dbReference>